<keyword evidence="4" id="KW-1185">Reference proteome</keyword>
<dbReference type="InterPro" id="IPR001434">
    <property type="entry name" value="OmcB-like_DUF11"/>
</dbReference>
<dbReference type="Pfam" id="PF01345">
    <property type="entry name" value="DUF11"/>
    <property type="match status" value="2"/>
</dbReference>
<dbReference type="EMBL" id="BOML01000017">
    <property type="protein sequence ID" value="GIE00525.1"/>
    <property type="molecule type" value="Genomic_DNA"/>
</dbReference>
<proteinExistence type="predicted"/>
<evidence type="ECO:0000313" key="4">
    <source>
        <dbReference type="Proteomes" id="UP000637628"/>
    </source>
</evidence>
<reference evidence="3 4" key="1">
    <citation type="submission" date="2021-01" db="EMBL/GenBank/DDBJ databases">
        <title>Whole genome shotgun sequence of Actinoplanes durhamensis NBRC 14914.</title>
        <authorList>
            <person name="Komaki H."/>
            <person name="Tamura T."/>
        </authorList>
    </citation>
    <scope>NUCLEOTIDE SEQUENCE [LARGE SCALE GENOMIC DNA]</scope>
    <source>
        <strain evidence="3 4">NBRC 14914</strain>
    </source>
</reference>
<evidence type="ECO:0000313" key="3">
    <source>
        <dbReference type="EMBL" id="GIE00525.1"/>
    </source>
</evidence>
<evidence type="ECO:0000256" key="1">
    <source>
        <dbReference type="SAM" id="MobiDB-lite"/>
    </source>
</evidence>
<evidence type="ECO:0000259" key="2">
    <source>
        <dbReference type="Pfam" id="PF01345"/>
    </source>
</evidence>
<accession>A0ABQ3YSG4</accession>
<sequence>MLQPTPAAAGSITTSARLLNGNINLLSLVTADLGALNPGQTWTTGQSAHSGSLAKVGLLPSSVLNLGAVTETAGPATNGGMAEAKTAGLSLLGSNGVTTGPITAGCQMTKQDITTTMEIVNLRVGGASKVAATGTVGLAVPNLLTVDVDKRVGTYSSGTGELTYNVKAIDVTLLQGALGLVANGNLTVAEAQCKGIVKLGSISTSKASLAPGESGTPKVIVTNTGDIAAPNTTITIPLPGSQYALAGLPTVTGGGTCEILTTAVKCTGVTVPGGGSAEVSLPVTLASSAGAGAASWSPTGINASSVPIPQSPATVISAPSGSGLLVDPQAPVTKSGTVTVNATTLGAGKTGAPSVSITNDGPSDASATVTIPITSPPGGVEVVSAAVGSKACTVTRNVSIVCTGVPVPAKGTARVDINTSAAVTTTPGATWDLTGITADLNGKTVTGAGRLLTIGAPDVNLNGGVIIRPATATPGGPQVTATVRVTNAGTSNAGPTTITLPAPPTGYTVGTVTTDGGGTCATTSAKTIVCTGVTIPGSTSGARTVVVSIPVTVAAGVTTDWTAAGTSPVTAQVTGADSAATGTATGTIVSAVPSYTLGVHATGPADGTVSPGGSTSMTVDIANQGPSDAVGAQFVVVAPQNTTFGTLADPAKTACTAVAGSATALRCTMNLTAGGAATSLVLPLTVAQLANPATPVAGGCVSLDNDTACGGTSDKELPTFTLRTPLAGRLGIDLVPAAVTKGSTTAATGQVKLTSTQAETGLKVTIPLADKQSFVIGSVTGPSGSTCTYNATAITCTGVNLTANTPATIGVNITAPSSAANGLTWSPTVTVLDGTDPATKSGPLAGTGPGYNLSATVTPPADGTVLPGGTTGLQVAVTNAAGSSAAAPAVFTVNAPAGTTFGTPLPSGAITCTANGANTQVTCQQALAAGATTGPLTFPLKIDAGADPDVPVAGGCVDLDGITGCGPADTTIPTFTLKVPFAARAVVTADQAAVTPGDQATATVHLKAAHGPLNNVTVTIPTGGLTGTGLTIVSGTGPAGANCDFTASPITCDHVSVLDGATADIGLVVAAPSNATTGTTWTATGVTAALGTDSVSTDLTLAAVGAAKPKIVATSVTLGSATLLPGEATTLDVALTNQGPSDATGATVNLIAPAGATFGTVPAGSNCVANVAKTKLACPVSLAKGAPWTYSFPLSVSAIAIPGVPLSGGCVDLDGNNLCTAADAPIPTISVGTPAQHRIIVAVLPAAVTPGDTGTAKVSITSTQAETGLKVTIPLTGIPSGVDVTTATWPTGHTCTVNAGVSIVCDPVDLPTPGVPVVITAGVKADPDAAAGVWTAGGITVDAGSGNGGAATDSAVVAVISTAKISLSGLVSVPTGTKAGDTANVSVTIGNAGPSDANDAVVTVTAPTGTTFDTLTAPTSADCTLTLPTLATCKVDVAANGTQGYLFPVQIPADADVFAQVKGGCIDLDGVPGCDLPITPIDLAVSIGQRVAVGAAGATLTPGDTGGADAQVRITATHDTLSSATVVIPLALPAGMHLGTVTPSAGTCQINAGDVTCSGMTVSGGTTETVTLHLTADADVVPGTRWTSTGITVTEGSLTTDPVNRVLATAGARRFTLAPAITTPADAEPGKATSFDVQVTNQGPSAAANATFSILAPAGTTFGALGTATDADCDVVSTTKVTCTVASLASGAAKTYTLPLTVDAAAGPGSQLTGGCFDGDNNGYCTTAAAPPDQKIPAFAVATPFAKQITVSTSPFTGNTDGDAQLVISSDRAQTGLVVFIPAPALGTDVLLDAATPPRFPPANDCNVNSDGSAQCVGVDVAGLGAPTTITIPLTVAGSVGAGVVWNATGITVKDSNGSTVTASGVLFRGASPAYDLDAAVTPPANGSVLPGGTASIAVAITNDNGSGPATDAPVIVRAPDGTTFGPLTGTTATACTVVMPDTLSCKASIAVGAPAVTWTFPVLVPAGAASPVTGGFLDLDGDGVSDEAIPDFTLGQPLADILTATVTATAAPAPGATVTSTGTVDLSTSAARGGVTVSFDTAGRPAGVAVSGVKLDGVDCTITGTVVSCPATALGSTPKTLAVAMTAAADANPGDTWAPVITLKQGTDSAVVYQTLATVDPADRKLVVSVSQPGDGVVLPGGTAYLGVTMASTGLAAYPDARAEFRAPNGTRFATLDVPASDYCTLLSDTLVTCTADLGVDAKSFTLGLVVSSTQAGGATISGGCVDVDLDGVCGPAPDVTIKAFLLAKQFREQAQLSLEAGTVVPGRSSTGYIRIVADRALSGMTLTIPTHPQPADGSELPAGFTITAVTDPNGNAVCTLSGQITCTGVKADTTTDRLIAVTISADASLATMVSWNPVVTLTDTYGGTSQATGTLMSTGPAQTGVTYDLSAPTGTISPGEVADLTVTVSNTGPSDATGVVARFRAPTGTIFDTTALSTGCTAVGTTVIDCTVTLAAGATPLTWTLPVQVPANADPDSKLTGGCRDSDRDGDCDNDDQPLPEVHLTPTLDQAITVTPTDPAIAPGTTVRAVVRVGSTRAMDRLTVTIPLTGLPAGMTVTAATSTAGTCTFDAGRANVICTDFKVSSTAAVAIVLTTAVRDNTTPSLDWRAAIAIADTDGDSVTRTVRVAHVGAADTKVTVTAKPPADGTLKAGETGQIEVTAANSGTSSAAGLQYAVKAPTGTTFQAPVPSYCTLTSATRVDCTLAVGGSGRLIFNLPLKVDAAADPDDPIDGGCVDGDADGSCSGTADTAIDAFRLTAPFSGRVSIGGTVVSVTPGQSGAGIVVITSASAVASATVTIPLGTLPTGFRATAATGPTGSSCTVTTSQVQCTAVTLAGGSTTRITVTTTVGAAVAPAVVWHATGITVAAGSESVQGDVDLIRSGARVANVGFTVTGPTGTVAPGSTTTLTVTGVNAGPSNAVNSTATIVAPSNATFGTLTGTTATDCTVVTATQLSCTYSLLSANTLTWTLPLTVAATAKTGDMVAGGCVSADGNTSCGGSQDVDTGNNPVSEKLATHGTLTVGSVVVPAGSSGDATITLSATADYDNLILTVPLDDLPAGFTVDATALGTDSCTVGSASIVCTGVALVSGTARSLRLSMTVAASVTSATVWRVTGVTLVPAADSTDRLTASGVLVSTTATAFTVSVTVGAVSPTSPKPGESTVLPITVTNAGPGDADPYPVTIMIPDGTTHGTLPSNCVEGSTDRIVTCTVSLASGDSAAIKLPLVVDTGLAAGTVITGGCVDQALSTGAPTFDYTCGGSTDVAIPNFTLGRYDVDLAITYPGAAVPVSGSGRPVVKIPYTNDGTVQADNVSFEVEPPAGVWIAKAEILLSGTSASSASLKVKNKTLKALASTVEATCTPTDSGDDNDVTCAAPDAAALTGSQLWLTLMLGTGVKSGTQAMTVTVTTSSADGFSTNNTVSVPLVLTAAAADDNNGDLPTTGADVARLGLLSAILLAFGLVLLIGVRDRGGVPVGAHLGAGIRHHAYRRSRHARPSALRRTFQRITGGRR</sequence>
<feature type="region of interest" description="Disordered" evidence="1">
    <location>
        <begin position="2473"/>
        <end position="2499"/>
    </location>
</feature>
<dbReference type="PANTHER" id="PTHR35902:SF3">
    <property type="entry name" value="NPCBM-ASSOCIATED, NEW3 DOMAIN OF ALPHA-GALACTOSIDASE"/>
    <property type="match status" value="1"/>
</dbReference>
<dbReference type="Proteomes" id="UP000637628">
    <property type="component" value="Unassembled WGS sequence"/>
</dbReference>
<feature type="domain" description="DUF11" evidence="2">
    <location>
        <begin position="1625"/>
        <end position="1705"/>
    </location>
</feature>
<name>A0ABQ3YSG4_9ACTN</name>
<feature type="domain" description="DUF11" evidence="2">
    <location>
        <begin position="2395"/>
        <end position="2497"/>
    </location>
</feature>
<dbReference type="Gene3D" id="2.60.40.10">
    <property type="entry name" value="Immunoglobulins"/>
    <property type="match status" value="2"/>
</dbReference>
<comment type="caution">
    <text evidence="3">The sequence shown here is derived from an EMBL/GenBank/DDBJ whole genome shotgun (WGS) entry which is preliminary data.</text>
</comment>
<gene>
    <name evidence="3" type="ORF">Adu01nite_18750</name>
</gene>
<organism evidence="3 4">
    <name type="scientific">Paractinoplanes durhamensis</name>
    <dbReference type="NCBI Taxonomy" id="113563"/>
    <lineage>
        <taxon>Bacteria</taxon>
        <taxon>Bacillati</taxon>
        <taxon>Actinomycetota</taxon>
        <taxon>Actinomycetes</taxon>
        <taxon>Micromonosporales</taxon>
        <taxon>Micromonosporaceae</taxon>
        <taxon>Paractinoplanes</taxon>
    </lineage>
</organism>
<dbReference type="InterPro" id="IPR013783">
    <property type="entry name" value="Ig-like_fold"/>
</dbReference>
<dbReference type="PANTHER" id="PTHR35902">
    <property type="entry name" value="S-LAYER DOMAIN-LIKE PROTEIN-RELATED"/>
    <property type="match status" value="1"/>
</dbReference>
<protein>
    <recommendedName>
        <fullName evidence="2">DUF11 domain-containing protein</fullName>
    </recommendedName>
</protein>
<dbReference type="RefSeq" id="WP_203726162.1">
    <property type="nucleotide sequence ID" value="NZ_BAAATX010000031.1"/>
</dbReference>